<dbReference type="OrthoDB" id="5581181at2759"/>
<feature type="signal peptide" evidence="1">
    <location>
        <begin position="1"/>
        <end position="20"/>
    </location>
</feature>
<proteinExistence type="predicted"/>
<protein>
    <submittedName>
        <fullName evidence="2">Anaphase-promoting complex subunit</fullName>
    </submittedName>
</protein>
<reference evidence="2 3" key="1">
    <citation type="submission" date="2020-06" db="EMBL/GenBank/DDBJ databases">
        <title>Transcriptomic and genomic resources for Thalictrum thalictroides and T. hernandezii: Facilitating candidate gene discovery in an emerging model plant lineage.</title>
        <authorList>
            <person name="Arias T."/>
            <person name="Riano-Pachon D.M."/>
            <person name="Di Stilio V.S."/>
        </authorList>
    </citation>
    <scope>NUCLEOTIDE SEQUENCE [LARGE SCALE GENOMIC DNA]</scope>
    <source>
        <strain evidence="3">cv. WT478/WT964</strain>
        <tissue evidence="2">Leaves</tissue>
    </source>
</reference>
<evidence type="ECO:0000313" key="3">
    <source>
        <dbReference type="Proteomes" id="UP000554482"/>
    </source>
</evidence>
<gene>
    <name evidence="2" type="ORF">FRX31_024816</name>
</gene>
<dbReference type="EMBL" id="JABWDY010030459">
    <property type="protein sequence ID" value="KAF5185600.1"/>
    <property type="molecule type" value="Genomic_DNA"/>
</dbReference>
<name>A0A7J6VN67_THATH</name>
<keyword evidence="3" id="KW-1185">Reference proteome</keyword>
<keyword evidence="1" id="KW-0732">Signal</keyword>
<sequence>MYPKILIMSLLISSRHLLDALRFYFTERFEKLSTTMSANDNDVYENQAKDGMDIDERTSSSSSVTNTDIDEIYHKNNNLVKSIGKVVRDLKSLGLASLTEDAYASSIFSLLKV</sequence>
<organism evidence="2 3">
    <name type="scientific">Thalictrum thalictroides</name>
    <name type="common">Rue-anemone</name>
    <name type="synonym">Anemone thalictroides</name>
    <dbReference type="NCBI Taxonomy" id="46969"/>
    <lineage>
        <taxon>Eukaryota</taxon>
        <taxon>Viridiplantae</taxon>
        <taxon>Streptophyta</taxon>
        <taxon>Embryophyta</taxon>
        <taxon>Tracheophyta</taxon>
        <taxon>Spermatophyta</taxon>
        <taxon>Magnoliopsida</taxon>
        <taxon>Ranunculales</taxon>
        <taxon>Ranunculaceae</taxon>
        <taxon>Thalictroideae</taxon>
        <taxon>Thalictrum</taxon>
    </lineage>
</organism>
<evidence type="ECO:0000256" key="1">
    <source>
        <dbReference type="SAM" id="SignalP"/>
    </source>
</evidence>
<evidence type="ECO:0000313" key="2">
    <source>
        <dbReference type="EMBL" id="KAF5185600.1"/>
    </source>
</evidence>
<comment type="caution">
    <text evidence="2">The sequence shown here is derived from an EMBL/GenBank/DDBJ whole genome shotgun (WGS) entry which is preliminary data.</text>
</comment>
<feature type="chain" id="PRO_5029581390" evidence="1">
    <location>
        <begin position="21"/>
        <end position="113"/>
    </location>
</feature>
<dbReference type="Proteomes" id="UP000554482">
    <property type="component" value="Unassembled WGS sequence"/>
</dbReference>
<dbReference type="AlphaFoldDB" id="A0A7J6VN67"/>
<accession>A0A7J6VN67</accession>